<reference evidence="3 4" key="1">
    <citation type="submission" date="2017-01" db="EMBL/GenBank/DDBJ databases">
        <title>Genome sequence of Rhodoferax antarcticus ANT.BR, a psychrophilic purple nonsulfur bacterium from an Antarctic microbial mat.</title>
        <authorList>
            <person name="Baker J."/>
            <person name="Riester C."/>
            <person name="Skinner B."/>
            <person name="Newell A."/>
            <person name="Swingley W."/>
            <person name="Madigan M."/>
            <person name="Jung D."/>
            <person name="Asao M."/>
            <person name="Chen M."/>
            <person name="Loughlin P."/>
            <person name="Pan H."/>
            <person name="Lin S."/>
            <person name="Li N."/>
            <person name="Shaw J."/>
            <person name="Prado M."/>
            <person name="Sherman C."/>
            <person name="Li X."/>
            <person name="Tang J."/>
            <person name="Blankenship R."/>
            <person name="Zhao T."/>
            <person name="Touchman J."/>
            <person name="Sattley M."/>
        </authorList>
    </citation>
    <scope>NUCLEOTIDE SEQUENCE [LARGE SCALE GENOMIC DNA]</scope>
    <source>
        <strain evidence="3 4">ANT.BR</strain>
    </source>
</reference>
<dbReference type="SUPFAM" id="SSF56317">
    <property type="entry name" value="Carbon-nitrogen hydrolase"/>
    <property type="match status" value="1"/>
</dbReference>
<keyword evidence="4" id="KW-1185">Reference proteome</keyword>
<gene>
    <name evidence="3" type="ORF">BLL52_1220</name>
</gene>
<sequence length="252" mass="26123">MTSLRIAAAQSTSVAGDIATNVLIHTRFITAAHQAGVDLLVFPELSLSGYELPRLSDCLVQPDDLCLAPIRELVRQTRITVVVGAPLLHGNKPAPSIAAVTFFPDGTSSVYCKQHLHPGEAQYVAPGDTGCQRHEVRDTSYALAICADTSHPSHAHAAAATGAALYLAGVLVSEAGYAADSAQLAQYAQQFNIGVLMVNHGGPSGGYLAAGQSAFWAPGGQPVVAVPGTGNALLIAENDAGHWRGEVHTVTT</sequence>
<proteinExistence type="predicted"/>
<dbReference type="PANTHER" id="PTHR43674:SF2">
    <property type="entry name" value="BETA-UREIDOPROPIONASE"/>
    <property type="match status" value="1"/>
</dbReference>
<dbReference type="STRING" id="81479.RA876_00760"/>
<evidence type="ECO:0000313" key="4">
    <source>
        <dbReference type="Proteomes" id="UP000185911"/>
    </source>
</evidence>
<dbReference type="RefSeq" id="WP_075585712.1">
    <property type="nucleotide sequence ID" value="NZ_MSYM01000008.1"/>
</dbReference>
<dbReference type="InterPro" id="IPR003010">
    <property type="entry name" value="C-N_Hydrolase"/>
</dbReference>
<dbReference type="EMBL" id="MSYM01000008">
    <property type="protein sequence ID" value="OLP07390.1"/>
    <property type="molecule type" value="Genomic_DNA"/>
</dbReference>
<dbReference type="Pfam" id="PF00795">
    <property type="entry name" value="CN_hydrolase"/>
    <property type="match status" value="1"/>
</dbReference>
<evidence type="ECO:0000259" key="2">
    <source>
        <dbReference type="PROSITE" id="PS50263"/>
    </source>
</evidence>
<dbReference type="Gene3D" id="3.60.110.10">
    <property type="entry name" value="Carbon-nitrogen hydrolase"/>
    <property type="match status" value="1"/>
</dbReference>
<dbReference type="InterPro" id="IPR036526">
    <property type="entry name" value="C-N_Hydrolase_sf"/>
</dbReference>
<dbReference type="Proteomes" id="UP000185911">
    <property type="component" value="Unassembled WGS sequence"/>
</dbReference>
<dbReference type="PROSITE" id="PS50263">
    <property type="entry name" value="CN_HYDROLASE"/>
    <property type="match status" value="1"/>
</dbReference>
<keyword evidence="1 3" id="KW-0378">Hydrolase</keyword>
<organism evidence="3 4">
    <name type="scientific">Rhodoferax antarcticus ANT.BR</name>
    <dbReference type="NCBI Taxonomy" id="1111071"/>
    <lineage>
        <taxon>Bacteria</taxon>
        <taxon>Pseudomonadati</taxon>
        <taxon>Pseudomonadota</taxon>
        <taxon>Betaproteobacteria</taxon>
        <taxon>Burkholderiales</taxon>
        <taxon>Comamonadaceae</taxon>
        <taxon>Rhodoferax</taxon>
    </lineage>
</organism>
<dbReference type="GO" id="GO:0050126">
    <property type="term" value="F:N-carbamoylputrescine amidase activity"/>
    <property type="evidence" value="ECO:0007669"/>
    <property type="project" value="TreeGrafter"/>
</dbReference>
<comment type="caution">
    <text evidence="3">The sequence shown here is derived from an EMBL/GenBank/DDBJ whole genome shotgun (WGS) entry which is preliminary data.</text>
</comment>
<evidence type="ECO:0000256" key="1">
    <source>
        <dbReference type="ARBA" id="ARBA00022801"/>
    </source>
</evidence>
<name>A0A1Q8YHL6_9BURK</name>
<evidence type="ECO:0000313" key="3">
    <source>
        <dbReference type="EMBL" id="OLP07390.1"/>
    </source>
</evidence>
<dbReference type="CDD" id="cd07197">
    <property type="entry name" value="nitrilase"/>
    <property type="match status" value="1"/>
</dbReference>
<dbReference type="PANTHER" id="PTHR43674">
    <property type="entry name" value="NITRILASE C965.09-RELATED"/>
    <property type="match status" value="1"/>
</dbReference>
<protein>
    <submittedName>
        <fullName evidence="3">Carbon-nitrogen hydrolase family protein</fullName>
    </submittedName>
</protein>
<accession>A0A1Q8YHL6</accession>
<dbReference type="AlphaFoldDB" id="A0A1Q8YHL6"/>
<feature type="domain" description="CN hydrolase" evidence="2">
    <location>
        <begin position="4"/>
        <end position="240"/>
    </location>
</feature>
<dbReference type="InterPro" id="IPR050345">
    <property type="entry name" value="Aliph_Amidase/BUP"/>
</dbReference>
<dbReference type="GO" id="GO:0033388">
    <property type="term" value="P:putrescine biosynthetic process from arginine"/>
    <property type="evidence" value="ECO:0007669"/>
    <property type="project" value="TreeGrafter"/>
</dbReference>